<reference evidence="3 4" key="1">
    <citation type="journal article" date="2016" name="Environ. Microbiol.">
        <title>Genomic resolution of a cold subsurface aquifer community provides metabolic insights for novel microbes adapted to high CO concentrations.</title>
        <authorList>
            <person name="Probst A.J."/>
            <person name="Castelle C.J."/>
            <person name="Singh A."/>
            <person name="Brown C.T."/>
            <person name="Anantharaman K."/>
            <person name="Sharon I."/>
            <person name="Hug L.A."/>
            <person name="Burstein D."/>
            <person name="Emerson J.B."/>
            <person name="Thomas B.C."/>
            <person name="Banfield J.F."/>
        </authorList>
    </citation>
    <scope>NUCLEOTIDE SEQUENCE [LARGE SCALE GENOMIC DNA]</scope>
    <source>
        <strain evidence="3">CG2_30_54_11</strain>
    </source>
</reference>
<protein>
    <recommendedName>
        <fullName evidence="2">LysM domain-containing protein</fullName>
    </recommendedName>
</protein>
<keyword evidence="1" id="KW-0472">Membrane</keyword>
<organism evidence="3 4">
    <name type="scientific">Candidatus Wirthbacteria bacterium CG2_30_54_11</name>
    <dbReference type="NCBI Taxonomy" id="1817892"/>
    <lineage>
        <taxon>Bacteria</taxon>
        <taxon>Candidatus Wirthbacteria</taxon>
    </lineage>
</organism>
<accession>A0A1J5IGQ9</accession>
<dbReference type="Gene3D" id="3.10.350.10">
    <property type="entry name" value="LysM domain"/>
    <property type="match status" value="1"/>
</dbReference>
<feature type="transmembrane region" description="Helical" evidence="1">
    <location>
        <begin position="12"/>
        <end position="32"/>
    </location>
</feature>
<dbReference type="AlphaFoldDB" id="A0A1J5IGQ9"/>
<dbReference type="SUPFAM" id="SSF54106">
    <property type="entry name" value="LysM domain"/>
    <property type="match status" value="1"/>
</dbReference>
<dbReference type="InterPro" id="IPR036779">
    <property type="entry name" value="LysM_dom_sf"/>
</dbReference>
<dbReference type="Proteomes" id="UP000183245">
    <property type="component" value="Unassembled WGS sequence"/>
</dbReference>
<dbReference type="InterPro" id="IPR018392">
    <property type="entry name" value="LysM"/>
</dbReference>
<evidence type="ECO:0000259" key="2">
    <source>
        <dbReference type="PROSITE" id="PS51782"/>
    </source>
</evidence>
<dbReference type="Pfam" id="PF01476">
    <property type="entry name" value="LysM"/>
    <property type="match status" value="1"/>
</dbReference>
<dbReference type="InterPro" id="IPR011042">
    <property type="entry name" value="6-blade_b-propeller_TolB-like"/>
</dbReference>
<gene>
    <name evidence="3" type="ORF">AUK40_05170</name>
</gene>
<evidence type="ECO:0000313" key="3">
    <source>
        <dbReference type="EMBL" id="OIP96245.1"/>
    </source>
</evidence>
<evidence type="ECO:0000256" key="1">
    <source>
        <dbReference type="SAM" id="Phobius"/>
    </source>
</evidence>
<dbReference type="STRING" id="1817892.AUK40_05170"/>
<keyword evidence="1" id="KW-0812">Transmembrane</keyword>
<feature type="domain" description="LysM" evidence="2">
    <location>
        <begin position="77"/>
        <end position="121"/>
    </location>
</feature>
<dbReference type="SUPFAM" id="SSF82171">
    <property type="entry name" value="DPP6 N-terminal domain-like"/>
    <property type="match status" value="1"/>
</dbReference>
<name>A0A1J5IGQ9_9BACT</name>
<dbReference type="EMBL" id="MNZT01000090">
    <property type="protein sequence ID" value="OIP96245.1"/>
    <property type="molecule type" value="Genomic_DNA"/>
</dbReference>
<keyword evidence="1" id="KW-1133">Transmembrane helix</keyword>
<dbReference type="Gene3D" id="2.120.10.30">
    <property type="entry name" value="TolB, C-terminal domain"/>
    <property type="match status" value="1"/>
</dbReference>
<dbReference type="CDD" id="cd00118">
    <property type="entry name" value="LysM"/>
    <property type="match status" value="1"/>
</dbReference>
<dbReference type="PROSITE" id="PS51782">
    <property type="entry name" value="LYSM"/>
    <property type="match status" value="1"/>
</dbReference>
<proteinExistence type="predicted"/>
<dbReference type="SMART" id="SM00257">
    <property type="entry name" value="LysM"/>
    <property type="match status" value="1"/>
</dbReference>
<sequence>MRKQKLYTRSSLWKGPLTLGVIIGFFLGTVGVSSVRQLFSSRTGALEEQVKTDSPPAAEQTVATETPDPVVPEIKRETYIVQTGDSLSKIAGKFETTTAMILLLNRLDDANKIFVGQELVVRDVLPPLMYVSVENNSMSLMRTRLNGDGEEPLMTAKVFSSSPSVALSSDREHILYTESTLSGGNGAKTVISAADGTDRTIIIDSDLDLPSELHQTWSFDASYIAYTFGSNLWTYERSGGKRTIVTSALSELSSGASYAWHPSSDRLIFVSTTGQLTTYDLTTGEYGSAASLGDYVPVEIYWPLANYAYFLTDITDGSVSKREIVRVHLTGDQELQQLTDNNLTETGLGFSSSSFDFIFSVGQMSDSARAADQGIWQYHADTGRIVQMYSLPSGSCAPLMINSETAIAYFIETQGTTRSLISIDLNDQSLSTLKKGRDLYFFANSAL</sequence>
<evidence type="ECO:0000313" key="4">
    <source>
        <dbReference type="Proteomes" id="UP000183245"/>
    </source>
</evidence>
<comment type="caution">
    <text evidence="3">The sequence shown here is derived from an EMBL/GenBank/DDBJ whole genome shotgun (WGS) entry which is preliminary data.</text>
</comment>